<organism evidence="1 2">
    <name type="scientific">Oryza sativa subsp. japonica</name>
    <name type="common">Rice</name>
    <dbReference type="NCBI Taxonomy" id="39947"/>
    <lineage>
        <taxon>Eukaryota</taxon>
        <taxon>Viridiplantae</taxon>
        <taxon>Streptophyta</taxon>
        <taxon>Embryophyta</taxon>
        <taxon>Tracheophyta</taxon>
        <taxon>Spermatophyta</taxon>
        <taxon>Magnoliopsida</taxon>
        <taxon>Liliopsida</taxon>
        <taxon>Poales</taxon>
        <taxon>Poaceae</taxon>
        <taxon>BOP clade</taxon>
        <taxon>Oryzoideae</taxon>
        <taxon>Oryzeae</taxon>
        <taxon>Oryzinae</taxon>
        <taxon>Oryza</taxon>
        <taxon>Oryza sativa</taxon>
    </lineage>
</organism>
<dbReference type="Proteomes" id="UP000059680">
    <property type="component" value="Chromosome 8"/>
</dbReference>
<accession>A0A0P0XBD3</accession>
<name>A0A0P0XBD3_ORYSJ</name>
<protein>
    <submittedName>
        <fullName evidence="1">Os08g0121975 protein</fullName>
    </submittedName>
</protein>
<dbReference type="PaxDb" id="39947-A0A0P0XBD3"/>
<gene>
    <name evidence="1" type="ordered locus">Os08g0121975</name>
    <name evidence="1" type="ORF">OSNPB_080121975</name>
</gene>
<proteinExistence type="predicted"/>
<keyword evidence="2" id="KW-1185">Reference proteome</keyword>
<sequence length="63" mass="7487">AERTTLEAECESWMGPNLELQILLLQKIWFPPVYHLHLSQMQYEMCSEGYTITDTYRIFCRAS</sequence>
<dbReference type="EMBL" id="AP014964">
    <property type="protein sequence ID" value="BAT03609.1"/>
    <property type="molecule type" value="Genomic_DNA"/>
</dbReference>
<reference evidence="2" key="1">
    <citation type="journal article" date="2005" name="Nature">
        <title>The map-based sequence of the rice genome.</title>
        <authorList>
            <consortium name="International rice genome sequencing project (IRGSP)"/>
            <person name="Matsumoto T."/>
            <person name="Wu J."/>
            <person name="Kanamori H."/>
            <person name="Katayose Y."/>
            <person name="Fujisawa M."/>
            <person name="Namiki N."/>
            <person name="Mizuno H."/>
            <person name="Yamamoto K."/>
            <person name="Antonio B.A."/>
            <person name="Baba T."/>
            <person name="Sakata K."/>
            <person name="Nagamura Y."/>
            <person name="Aoki H."/>
            <person name="Arikawa K."/>
            <person name="Arita K."/>
            <person name="Bito T."/>
            <person name="Chiden Y."/>
            <person name="Fujitsuka N."/>
            <person name="Fukunaka R."/>
            <person name="Hamada M."/>
            <person name="Harada C."/>
            <person name="Hayashi A."/>
            <person name="Hijishita S."/>
            <person name="Honda M."/>
            <person name="Hosokawa S."/>
            <person name="Ichikawa Y."/>
            <person name="Idonuma A."/>
            <person name="Iijima M."/>
            <person name="Ikeda M."/>
            <person name="Ikeno M."/>
            <person name="Ito K."/>
            <person name="Ito S."/>
            <person name="Ito T."/>
            <person name="Ito Y."/>
            <person name="Ito Y."/>
            <person name="Iwabuchi A."/>
            <person name="Kamiya K."/>
            <person name="Karasawa W."/>
            <person name="Kurita K."/>
            <person name="Katagiri S."/>
            <person name="Kikuta A."/>
            <person name="Kobayashi H."/>
            <person name="Kobayashi N."/>
            <person name="Machita K."/>
            <person name="Maehara T."/>
            <person name="Masukawa M."/>
            <person name="Mizubayashi T."/>
            <person name="Mukai Y."/>
            <person name="Nagasaki H."/>
            <person name="Nagata Y."/>
            <person name="Naito S."/>
            <person name="Nakashima M."/>
            <person name="Nakama Y."/>
            <person name="Nakamichi Y."/>
            <person name="Nakamura M."/>
            <person name="Meguro A."/>
            <person name="Negishi M."/>
            <person name="Ohta I."/>
            <person name="Ohta T."/>
            <person name="Okamoto M."/>
            <person name="Ono N."/>
            <person name="Saji S."/>
            <person name="Sakaguchi M."/>
            <person name="Sakai K."/>
            <person name="Shibata M."/>
            <person name="Shimokawa T."/>
            <person name="Song J."/>
            <person name="Takazaki Y."/>
            <person name="Terasawa K."/>
            <person name="Tsugane M."/>
            <person name="Tsuji K."/>
            <person name="Ueda S."/>
            <person name="Waki K."/>
            <person name="Yamagata H."/>
            <person name="Yamamoto M."/>
            <person name="Yamamoto S."/>
            <person name="Yamane H."/>
            <person name="Yoshiki S."/>
            <person name="Yoshihara R."/>
            <person name="Yukawa K."/>
            <person name="Zhong H."/>
            <person name="Yano M."/>
            <person name="Yuan Q."/>
            <person name="Ouyang S."/>
            <person name="Liu J."/>
            <person name="Jones K.M."/>
            <person name="Gansberger K."/>
            <person name="Moffat K."/>
            <person name="Hill J."/>
            <person name="Bera J."/>
            <person name="Fadrosh D."/>
            <person name="Jin S."/>
            <person name="Johri S."/>
            <person name="Kim M."/>
            <person name="Overton L."/>
            <person name="Reardon M."/>
            <person name="Tsitrin T."/>
            <person name="Vuong H."/>
            <person name="Weaver B."/>
            <person name="Ciecko A."/>
            <person name="Tallon L."/>
            <person name="Jackson J."/>
            <person name="Pai G."/>
            <person name="Aken S.V."/>
            <person name="Utterback T."/>
            <person name="Reidmuller S."/>
            <person name="Feldblyum T."/>
            <person name="Hsiao J."/>
            <person name="Zismann V."/>
            <person name="Iobst S."/>
            <person name="de Vazeille A.R."/>
            <person name="Buell C.R."/>
            <person name="Ying K."/>
            <person name="Li Y."/>
            <person name="Lu T."/>
            <person name="Huang Y."/>
            <person name="Zhao Q."/>
            <person name="Feng Q."/>
            <person name="Zhang L."/>
            <person name="Zhu J."/>
            <person name="Weng Q."/>
            <person name="Mu J."/>
            <person name="Lu Y."/>
            <person name="Fan D."/>
            <person name="Liu Y."/>
            <person name="Guan J."/>
            <person name="Zhang Y."/>
            <person name="Yu S."/>
            <person name="Liu X."/>
            <person name="Zhang Y."/>
            <person name="Hong G."/>
            <person name="Han B."/>
            <person name="Choisne N."/>
            <person name="Demange N."/>
            <person name="Orjeda G."/>
            <person name="Samain S."/>
            <person name="Cattolico L."/>
            <person name="Pelletier E."/>
            <person name="Couloux A."/>
            <person name="Segurens B."/>
            <person name="Wincker P."/>
            <person name="D'Hont A."/>
            <person name="Scarpelli C."/>
            <person name="Weissenbach J."/>
            <person name="Salanoubat M."/>
            <person name="Quetier F."/>
            <person name="Yu Y."/>
            <person name="Kim H.R."/>
            <person name="Rambo T."/>
            <person name="Currie J."/>
            <person name="Collura K."/>
            <person name="Luo M."/>
            <person name="Yang T."/>
            <person name="Ammiraju J.S.S."/>
            <person name="Engler F."/>
            <person name="Soderlund C."/>
            <person name="Wing R.A."/>
            <person name="Palmer L.E."/>
            <person name="de la Bastide M."/>
            <person name="Spiegel L."/>
            <person name="Nascimento L."/>
            <person name="Zutavern T."/>
            <person name="O'Shaughnessy A."/>
            <person name="Dike S."/>
            <person name="Dedhia N."/>
            <person name="Preston R."/>
            <person name="Balija V."/>
            <person name="McCombie W.R."/>
            <person name="Chow T."/>
            <person name="Chen H."/>
            <person name="Chung M."/>
            <person name="Chen C."/>
            <person name="Shaw J."/>
            <person name="Wu H."/>
            <person name="Hsiao K."/>
            <person name="Chao Y."/>
            <person name="Chu M."/>
            <person name="Cheng C."/>
            <person name="Hour A."/>
            <person name="Lee P."/>
            <person name="Lin S."/>
            <person name="Lin Y."/>
            <person name="Liou J."/>
            <person name="Liu S."/>
            <person name="Hsing Y."/>
            <person name="Raghuvanshi S."/>
            <person name="Mohanty A."/>
            <person name="Bharti A.K."/>
            <person name="Gaur A."/>
            <person name="Gupta V."/>
            <person name="Kumar D."/>
            <person name="Ravi V."/>
            <person name="Vij S."/>
            <person name="Kapur A."/>
            <person name="Khurana P."/>
            <person name="Khurana P."/>
            <person name="Khurana J.P."/>
            <person name="Tyagi A.K."/>
            <person name="Gaikwad K."/>
            <person name="Singh A."/>
            <person name="Dalal V."/>
            <person name="Srivastava S."/>
            <person name="Dixit A."/>
            <person name="Pal A.K."/>
            <person name="Ghazi I.A."/>
            <person name="Yadav M."/>
            <person name="Pandit A."/>
            <person name="Bhargava A."/>
            <person name="Sureshbabu K."/>
            <person name="Batra K."/>
            <person name="Sharma T.R."/>
            <person name="Mohapatra T."/>
            <person name="Singh N.K."/>
            <person name="Messing J."/>
            <person name="Nelson A.B."/>
            <person name="Fuks G."/>
            <person name="Kavchok S."/>
            <person name="Keizer G."/>
            <person name="Linton E."/>
            <person name="Llaca V."/>
            <person name="Song R."/>
            <person name="Tanyolac B."/>
            <person name="Young S."/>
            <person name="Ho-Il K."/>
            <person name="Hahn J.H."/>
            <person name="Sangsakoo G."/>
            <person name="Vanavichit A."/>
            <person name="de Mattos Luiz.A.T."/>
            <person name="Zimmer P.D."/>
            <person name="Malone G."/>
            <person name="Dellagostin O."/>
            <person name="de Oliveira A.C."/>
            <person name="Bevan M."/>
            <person name="Bancroft I."/>
            <person name="Minx P."/>
            <person name="Cordum H."/>
            <person name="Wilson R."/>
            <person name="Cheng Z."/>
            <person name="Jin W."/>
            <person name="Jiang J."/>
            <person name="Leong S.A."/>
            <person name="Iwama H."/>
            <person name="Gojobori T."/>
            <person name="Itoh T."/>
            <person name="Niimura Y."/>
            <person name="Fujii Y."/>
            <person name="Habara T."/>
            <person name="Sakai H."/>
            <person name="Sato Y."/>
            <person name="Wilson G."/>
            <person name="Kumar K."/>
            <person name="McCouch S."/>
            <person name="Juretic N."/>
            <person name="Hoen D."/>
            <person name="Wright S."/>
            <person name="Bruskiewich R."/>
            <person name="Bureau T."/>
            <person name="Miyao A."/>
            <person name="Hirochika H."/>
            <person name="Nishikawa T."/>
            <person name="Kadowaki K."/>
            <person name="Sugiura M."/>
            <person name="Burr B."/>
            <person name="Sasaki T."/>
        </authorList>
    </citation>
    <scope>NUCLEOTIDE SEQUENCE [LARGE SCALE GENOMIC DNA]</scope>
    <source>
        <strain evidence="2">cv. Nipponbare</strain>
    </source>
</reference>
<dbReference type="Gramene" id="Os08t0121975-00">
    <property type="protein sequence ID" value="Os08t0121975-00"/>
    <property type="gene ID" value="Os08g0121975"/>
</dbReference>
<feature type="non-terminal residue" evidence="1">
    <location>
        <position position="1"/>
    </location>
</feature>
<evidence type="ECO:0000313" key="2">
    <source>
        <dbReference type="Proteomes" id="UP000059680"/>
    </source>
</evidence>
<dbReference type="InParanoid" id="A0A0P0XBD3"/>
<reference evidence="1 2" key="2">
    <citation type="journal article" date="2013" name="Plant Cell Physiol.">
        <title>Rice Annotation Project Database (RAP-DB): an integrative and interactive database for rice genomics.</title>
        <authorList>
            <person name="Sakai H."/>
            <person name="Lee S.S."/>
            <person name="Tanaka T."/>
            <person name="Numa H."/>
            <person name="Kim J."/>
            <person name="Kawahara Y."/>
            <person name="Wakimoto H."/>
            <person name="Yang C.C."/>
            <person name="Iwamoto M."/>
            <person name="Abe T."/>
            <person name="Yamada Y."/>
            <person name="Muto A."/>
            <person name="Inokuchi H."/>
            <person name="Ikemura T."/>
            <person name="Matsumoto T."/>
            <person name="Sasaki T."/>
            <person name="Itoh T."/>
        </authorList>
    </citation>
    <scope>NUCLEOTIDE SEQUENCE [LARGE SCALE GENOMIC DNA]</scope>
    <source>
        <strain evidence="2">cv. Nipponbare</strain>
    </source>
</reference>
<evidence type="ECO:0000313" key="1">
    <source>
        <dbReference type="EMBL" id="BAT03609.1"/>
    </source>
</evidence>
<reference evidence="1 2" key="3">
    <citation type="journal article" date="2013" name="Rice">
        <title>Improvement of the Oryza sativa Nipponbare reference genome using next generation sequence and optical map data.</title>
        <authorList>
            <person name="Kawahara Y."/>
            <person name="de la Bastide M."/>
            <person name="Hamilton J.P."/>
            <person name="Kanamori H."/>
            <person name="McCombie W.R."/>
            <person name="Ouyang S."/>
            <person name="Schwartz D.C."/>
            <person name="Tanaka T."/>
            <person name="Wu J."/>
            <person name="Zhou S."/>
            <person name="Childs K.L."/>
            <person name="Davidson R.M."/>
            <person name="Lin H."/>
            <person name="Quesada-Ocampo L."/>
            <person name="Vaillancourt B."/>
            <person name="Sakai H."/>
            <person name="Lee S.S."/>
            <person name="Kim J."/>
            <person name="Numa H."/>
            <person name="Itoh T."/>
            <person name="Buell C.R."/>
            <person name="Matsumoto T."/>
        </authorList>
    </citation>
    <scope>NUCLEOTIDE SEQUENCE [LARGE SCALE GENOMIC DNA]</scope>
    <source>
        <strain evidence="2">cv. Nipponbare</strain>
    </source>
</reference>
<dbReference type="AlphaFoldDB" id="A0A0P0XBD3"/>